<name>A0ACB8X7E1_9TELE</name>
<evidence type="ECO:0000313" key="2">
    <source>
        <dbReference type="Proteomes" id="UP000831701"/>
    </source>
</evidence>
<accession>A0ACB8X7E1</accession>
<dbReference type="EMBL" id="CM041532">
    <property type="protein sequence ID" value="KAI3375442.1"/>
    <property type="molecule type" value="Genomic_DNA"/>
</dbReference>
<proteinExistence type="predicted"/>
<reference evidence="1" key="1">
    <citation type="submission" date="2022-04" db="EMBL/GenBank/DDBJ databases">
        <title>Jade perch genome.</title>
        <authorList>
            <person name="Chao B."/>
        </authorList>
    </citation>
    <scope>NUCLEOTIDE SEQUENCE</scope>
    <source>
        <strain evidence="1">CB-2022</strain>
    </source>
</reference>
<protein>
    <submittedName>
        <fullName evidence="1">Uncharacterized protein</fullName>
    </submittedName>
</protein>
<keyword evidence="2" id="KW-1185">Reference proteome</keyword>
<sequence length="234" mass="25944">MGTHGNPGSVCRQCQCVEFEGVGARALEAVTELGHVAEKVIQDFRKFQLGSRTGRRDIDNAQQASSHCLRYCKYMADGLPGPPADLRFLQADGQPTLIGSTGTWLSTAKKVRRIKSRNQLDSAQELAFLAAAKRRVPRLFHDLHTSRTGTIQNEHATLIGYIMGYLCIISGHRAVKVLTNMLVDHVSAANSWRGGRRFQILVDKHKTVKSFGQASLVLNGREFDWVKRLAKGKC</sequence>
<gene>
    <name evidence="1" type="ORF">L3Q82_003689</name>
</gene>
<comment type="caution">
    <text evidence="1">The sequence shown here is derived from an EMBL/GenBank/DDBJ whole genome shotgun (WGS) entry which is preliminary data.</text>
</comment>
<organism evidence="1 2">
    <name type="scientific">Scortum barcoo</name>
    <name type="common">barcoo grunter</name>
    <dbReference type="NCBI Taxonomy" id="214431"/>
    <lineage>
        <taxon>Eukaryota</taxon>
        <taxon>Metazoa</taxon>
        <taxon>Chordata</taxon>
        <taxon>Craniata</taxon>
        <taxon>Vertebrata</taxon>
        <taxon>Euteleostomi</taxon>
        <taxon>Actinopterygii</taxon>
        <taxon>Neopterygii</taxon>
        <taxon>Teleostei</taxon>
        <taxon>Neoteleostei</taxon>
        <taxon>Acanthomorphata</taxon>
        <taxon>Eupercaria</taxon>
        <taxon>Centrarchiformes</taxon>
        <taxon>Terapontoidei</taxon>
        <taxon>Terapontidae</taxon>
        <taxon>Scortum</taxon>
    </lineage>
</organism>
<dbReference type="Proteomes" id="UP000831701">
    <property type="component" value="Chromosome 2"/>
</dbReference>
<evidence type="ECO:0000313" key="1">
    <source>
        <dbReference type="EMBL" id="KAI3375442.1"/>
    </source>
</evidence>